<evidence type="ECO:0000313" key="2">
    <source>
        <dbReference type="Proteomes" id="UP000831021"/>
    </source>
</evidence>
<accession>A0AAE9GDX8</accession>
<gene>
    <name evidence="1" type="ORF">fado_142</name>
</gene>
<name>A0AAE9GDX8_9CAUD</name>
<protein>
    <submittedName>
        <fullName evidence="1">Uncharacterized protein</fullName>
    </submittedName>
</protein>
<dbReference type="EMBL" id="OM236516">
    <property type="protein sequence ID" value="UNY48857.1"/>
    <property type="molecule type" value="Genomic_DNA"/>
</dbReference>
<proteinExistence type="predicted"/>
<sequence length="117" mass="13790">MKQEATYIFEYSGKQETVYAFVDPIENRRYWDTAEMTLPVEHALNYKGIGNEEVQTFYPEIVYEEENTNMGRGYEKFVSLIFHLPDVDAYAVGTYSILNEADERFVHFEVRLLDKLV</sequence>
<organism evidence="1 2">
    <name type="scientific">Bacillus phage FADO</name>
    <dbReference type="NCBI Taxonomy" id="2917160"/>
    <lineage>
        <taxon>Viruses</taxon>
        <taxon>Duplodnaviria</taxon>
        <taxon>Heunggongvirae</taxon>
        <taxon>Uroviricota</taxon>
        <taxon>Caudoviricetes</taxon>
        <taxon>Heleneionescovirinae</taxon>
        <taxon>Zhangjivirus</taxon>
        <taxon>Zhangjivirus fado</taxon>
    </lineage>
</organism>
<evidence type="ECO:0000313" key="1">
    <source>
        <dbReference type="EMBL" id="UNY48857.1"/>
    </source>
</evidence>
<reference evidence="1 2" key="1">
    <citation type="submission" date="2022-01" db="EMBL/GenBank/DDBJ databases">
        <authorList>
            <person name="Stokar-Avihail A."/>
        </authorList>
    </citation>
    <scope>NUCLEOTIDE SEQUENCE [LARGE SCALE GENOMIC DNA]</scope>
</reference>
<dbReference type="Proteomes" id="UP000831021">
    <property type="component" value="Segment"/>
</dbReference>
<keyword evidence="2" id="KW-1185">Reference proteome</keyword>